<feature type="domain" description="HTH cro/C1-type" evidence="2">
    <location>
        <begin position="28"/>
        <end position="74"/>
    </location>
</feature>
<dbReference type="RefSeq" id="WP_214093843.1">
    <property type="nucleotide sequence ID" value="NZ_JAHCLR010000034.1"/>
</dbReference>
<dbReference type="InterPro" id="IPR010982">
    <property type="entry name" value="Lambda_DNA-bd_dom_sf"/>
</dbReference>
<organism evidence="3 4">
    <name type="scientific">Mycolicibacter acidiphilus</name>
    <dbReference type="NCBI Taxonomy" id="2835306"/>
    <lineage>
        <taxon>Bacteria</taxon>
        <taxon>Bacillati</taxon>
        <taxon>Actinomycetota</taxon>
        <taxon>Actinomycetes</taxon>
        <taxon>Mycobacteriales</taxon>
        <taxon>Mycobacteriaceae</taxon>
        <taxon>Mycolicibacter</taxon>
    </lineage>
</organism>
<proteinExistence type="predicted"/>
<evidence type="ECO:0000259" key="2">
    <source>
        <dbReference type="PROSITE" id="PS50943"/>
    </source>
</evidence>
<dbReference type="EMBL" id="JAHCLR010000034">
    <property type="protein sequence ID" value="MBS9534979.1"/>
    <property type="molecule type" value="Genomic_DNA"/>
</dbReference>
<evidence type="ECO:0000313" key="3">
    <source>
        <dbReference type="EMBL" id="MBS9534979.1"/>
    </source>
</evidence>
<sequence>MGVADSVSADDRLSVDVARSENHLIRQLVGVRQRRGIKPADVARKMGVDRSAVTRFESGGTNPTIATINRYAEAVGAMIRYTVESDAVAVSPAIGRSPTSGGCDGRDADRPR</sequence>
<evidence type="ECO:0000256" key="1">
    <source>
        <dbReference type="SAM" id="MobiDB-lite"/>
    </source>
</evidence>
<dbReference type="SUPFAM" id="SSF47413">
    <property type="entry name" value="lambda repressor-like DNA-binding domains"/>
    <property type="match status" value="1"/>
</dbReference>
<dbReference type="Pfam" id="PF01381">
    <property type="entry name" value="HTH_3"/>
    <property type="match status" value="1"/>
</dbReference>
<dbReference type="SMART" id="SM00530">
    <property type="entry name" value="HTH_XRE"/>
    <property type="match status" value="1"/>
</dbReference>
<feature type="region of interest" description="Disordered" evidence="1">
    <location>
        <begin position="91"/>
        <end position="112"/>
    </location>
</feature>
<dbReference type="Proteomes" id="UP001519535">
    <property type="component" value="Unassembled WGS sequence"/>
</dbReference>
<dbReference type="Gene3D" id="1.10.260.40">
    <property type="entry name" value="lambda repressor-like DNA-binding domains"/>
    <property type="match status" value="1"/>
</dbReference>
<name>A0ABS5RPW3_9MYCO</name>
<accession>A0ABS5RPW3</accession>
<dbReference type="InterPro" id="IPR001387">
    <property type="entry name" value="Cro/C1-type_HTH"/>
</dbReference>
<gene>
    <name evidence="3" type="ORF">KIH27_15425</name>
</gene>
<reference evidence="3 4" key="1">
    <citation type="submission" date="2021-05" db="EMBL/GenBank/DDBJ databases">
        <title>Mycobacterium acidophilum sp. nov., an extremely acid-tolerant member of the genus Mycobacterium.</title>
        <authorList>
            <person name="Xia J."/>
        </authorList>
    </citation>
    <scope>NUCLEOTIDE SEQUENCE [LARGE SCALE GENOMIC DNA]</scope>
    <source>
        <strain evidence="3 4">M1</strain>
    </source>
</reference>
<dbReference type="CDD" id="cd00093">
    <property type="entry name" value="HTH_XRE"/>
    <property type="match status" value="1"/>
</dbReference>
<comment type="caution">
    <text evidence="3">The sequence shown here is derived from an EMBL/GenBank/DDBJ whole genome shotgun (WGS) entry which is preliminary data.</text>
</comment>
<evidence type="ECO:0000313" key="4">
    <source>
        <dbReference type="Proteomes" id="UP001519535"/>
    </source>
</evidence>
<protein>
    <submittedName>
        <fullName evidence="3">Helix-turn-helix transcriptional regulator</fullName>
    </submittedName>
</protein>
<keyword evidence="4" id="KW-1185">Reference proteome</keyword>
<dbReference type="PROSITE" id="PS50943">
    <property type="entry name" value="HTH_CROC1"/>
    <property type="match status" value="1"/>
</dbReference>